<dbReference type="InterPro" id="IPR043739">
    <property type="entry name" value="DUF5684"/>
</dbReference>
<dbReference type="EMBL" id="JAOQKJ010000016">
    <property type="protein sequence ID" value="MCU6745704.1"/>
    <property type="molecule type" value="Genomic_DNA"/>
</dbReference>
<feature type="transmembrane region" description="Helical" evidence="1">
    <location>
        <begin position="99"/>
        <end position="119"/>
    </location>
</feature>
<dbReference type="Pfam" id="PF18936">
    <property type="entry name" value="DUF5684"/>
    <property type="match status" value="1"/>
</dbReference>
<reference evidence="2 3" key="1">
    <citation type="journal article" date="2021" name="ISME Commun">
        <title>Automated analysis of genomic sequences facilitates high-throughput and comprehensive description of bacteria.</title>
        <authorList>
            <person name="Hitch T.C.A."/>
        </authorList>
    </citation>
    <scope>NUCLEOTIDE SEQUENCE [LARGE SCALE GENOMIC DNA]</scope>
    <source>
        <strain evidence="2 3">Sanger_18</strain>
    </source>
</reference>
<keyword evidence="1" id="KW-1133">Transmembrane helix</keyword>
<protein>
    <submittedName>
        <fullName evidence="2">DUF5684 domain-containing protein</fullName>
    </submittedName>
</protein>
<feature type="transmembrane region" description="Helical" evidence="1">
    <location>
        <begin position="67"/>
        <end position="87"/>
    </location>
</feature>
<feature type="transmembrane region" description="Helical" evidence="1">
    <location>
        <begin position="6"/>
        <end position="32"/>
    </location>
</feature>
<evidence type="ECO:0000313" key="2">
    <source>
        <dbReference type="EMBL" id="MCU6745704.1"/>
    </source>
</evidence>
<name>A0ABT2T7I1_9FIRM</name>
<keyword evidence="3" id="KW-1185">Reference proteome</keyword>
<dbReference type="RefSeq" id="WP_262575738.1">
    <property type="nucleotide sequence ID" value="NZ_JAOQKJ010000016.1"/>
</dbReference>
<organism evidence="2 3">
    <name type="scientific">Suilimivivens aceti</name>
    <dbReference type="NCBI Taxonomy" id="2981774"/>
    <lineage>
        <taxon>Bacteria</taxon>
        <taxon>Bacillati</taxon>
        <taxon>Bacillota</taxon>
        <taxon>Clostridia</taxon>
        <taxon>Lachnospirales</taxon>
        <taxon>Lachnospiraceae</taxon>
        <taxon>Suilimivivens</taxon>
    </lineage>
</organism>
<dbReference type="Proteomes" id="UP001652432">
    <property type="component" value="Unassembled WGS sequence"/>
</dbReference>
<keyword evidence="1" id="KW-0472">Membrane</keyword>
<comment type="caution">
    <text evidence="2">The sequence shown here is derived from an EMBL/GenBank/DDBJ whole genome shotgun (WGS) entry which is preliminary data.</text>
</comment>
<evidence type="ECO:0000313" key="3">
    <source>
        <dbReference type="Proteomes" id="UP001652432"/>
    </source>
</evidence>
<sequence>MESYDAAYAAAASGVSAVYVILSLAISVLTLVAMWKLFVKAGKAGWKCLIPFYNTYCLYDIAWGNGWLFLLMFVPCVNVVVGIMMLFKLAKAFGQGTGFGFGLLFLNTIFILILGFGSAEYVGPQVSAKN</sequence>
<proteinExistence type="predicted"/>
<gene>
    <name evidence="2" type="ORF">OCV77_14610</name>
</gene>
<accession>A0ABT2T7I1</accession>
<keyword evidence="1" id="KW-0812">Transmembrane</keyword>
<evidence type="ECO:0000256" key="1">
    <source>
        <dbReference type="SAM" id="Phobius"/>
    </source>
</evidence>